<evidence type="ECO:0000259" key="3">
    <source>
        <dbReference type="Pfam" id="PF01047"/>
    </source>
</evidence>
<proteinExistence type="inferred from homology"/>
<dbReference type="SUPFAM" id="SSF46785">
    <property type="entry name" value="Winged helix' DNA-binding domain"/>
    <property type="match status" value="1"/>
</dbReference>
<name>A0A9X1SYP5_9HYPH</name>
<gene>
    <name evidence="4" type="ORF">LRX75_00855</name>
</gene>
<keyword evidence="5" id="KW-1185">Reference proteome</keyword>
<dbReference type="PANTHER" id="PTHR18964:SF149">
    <property type="entry name" value="BIFUNCTIONAL UDP-N-ACETYLGLUCOSAMINE 2-EPIMERASE_N-ACETYLMANNOSAMINE KINASE"/>
    <property type="match status" value="1"/>
</dbReference>
<comment type="similarity">
    <text evidence="1">Belongs to the ROK (NagC/XylR) family.</text>
</comment>
<dbReference type="InterPro" id="IPR000835">
    <property type="entry name" value="HTH_MarR-typ"/>
</dbReference>
<dbReference type="AlphaFoldDB" id="A0A9X1SYP5"/>
<dbReference type="Proteomes" id="UP001139089">
    <property type="component" value="Unassembled WGS sequence"/>
</dbReference>
<dbReference type="InterPro" id="IPR036390">
    <property type="entry name" value="WH_DNA-bd_sf"/>
</dbReference>
<dbReference type="InterPro" id="IPR011991">
    <property type="entry name" value="ArsR-like_HTH"/>
</dbReference>
<dbReference type="InterPro" id="IPR000600">
    <property type="entry name" value="ROK"/>
</dbReference>
<dbReference type="Gene3D" id="3.30.420.40">
    <property type="match status" value="1"/>
</dbReference>
<evidence type="ECO:0000313" key="4">
    <source>
        <dbReference type="EMBL" id="MCD7107577.1"/>
    </source>
</evidence>
<dbReference type="InterPro" id="IPR043129">
    <property type="entry name" value="ATPase_NBD"/>
</dbReference>
<dbReference type="GO" id="GO:0003700">
    <property type="term" value="F:DNA-binding transcription factor activity"/>
    <property type="evidence" value="ECO:0007669"/>
    <property type="project" value="InterPro"/>
</dbReference>
<dbReference type="InterPro" id="IPR036388">
    <property type="entry name" value="WH-like_DNA-bd_sf"/>
</dbReference>
<dbReference type="CDD" id="cd23763">
    <property type="entry name" value="ASKHA_ATPase_ROK"/>
    <property type="match status" value="1"/>
</dbReference>
<sequence>MRRGPRLARPETKAPSAGASGPGMSPGDIADHNSRVVLSLLRTFGPLTRQELSARLGLTEPAVTGIMSRLDAQGLVLKRKRASSARYHAAEFALRPGGALGLGISLSADKLDMALIDLYGTVVAEQELSGADLEACLPDALSSLLDASDHRVPLGVGIAVAPGCAPQSDSIRHLLTGRTTFVMPDTEACLTGERLLGLGEPEGGLVVVLIDDTVRAGLFIGGKTFRGMSGRAGQIGEMRPGRLHPSLTDVANRSAYLRALEAGPSAVAAWTETAASRLLDAVVAIAGFVSPGALLLGGALPEPVLDSLIDRMQEHRNEQASTFVAAPWIPPIRRVTLGGRGAVIGAAMTPMMELLLPRAG</sequence>
<organism evidence="4 5">
    <name type="scientific">Rhizobium quercicola</name>
    <dbReference type="NCBI Taxonomy" id="2901226"/>
    <lineage>
        <taxon>Bacteria</taxon>
        <taxon>Pseudomonadati</taxon>
        <taxon>Pseudomonadota</taxon>
        <taxon>Alphaproteobacteria</taxon>
        <taxon>Hyphomicrobiales</taxon>
        <taxon>Rhizobiaceae</taxon>
        <taxon>Rhizobium/Agrobacterium group</taxon>
        <taxon>Rhizobium</taxon>
    </lineage>
</organism>
<dbReference type="PANTHER" id="PTHR18964">
    <property type="entry name" value="ROK (REPRESSOR, ORF, KINASE) FAMILY"/>
    <property type="match status" value="1"/>
</dbReference>
<comment type="caution">
    <text evidence="4">The sequence shown here is derived from an EMBL/GenBank/DDBJ whole genome shotgun (WGS) entry which is preliminary data.</text>
</comment>
<accession>A0A9X1SYP5</accession>
<dbReference type="Pfam" id="PF01047">
    <property type="entry name" value="MarR"/>
    <property type="match status" value="1"/>
</dbReference>
<reference evidence="4" key="1">
    <citation type="submission" date="2021-12" db="EMBL/GenBank/DDBJ databases">
        <authorList>
            <person name="Li Y."/>
        </authorList>
    </citation>
    <scope>NUCLEOTIDE SEQUENCE</scope>
    <source>
        <strain evidence="4">DKSPLA3</strain>
    </source>
</reference>
<dbReference type="EMBL" id="JAJOZR010000001">
    <property type="protein sequence ID" value="MCD7107577.1"/>
    <property type="molecule type" value="Genomic_DNA"/>
</dbReference>
<dbReference type="CDD" id="cd00090">
    <property type="entry name" value="HTH_ARSR"/>
    <property type="match status" value="1"/>
</dbReference>
<feature type="domain" description="HTH marR-type" evidence="3">
    <location>
        <begin position="36"/>
        <end position="86"/>
    </location>
</feature>
<evidence type="ECO:0000313" key="5">
    <source>
        <dbReference type="Proteomes" id="UP001139089"/>
    </source>
</evidence>
<feature type="compositionally biased region" description="Low complexity" evidence="2">
    <location>
        <begin position="14"/>
        <end position="27"/>
    </location>
</feature>
<protein>
    <submittedName>
        <fullName evidence="4">MarR family transcriptional regulator</fullName>
    </submittedName>
</protein>
<dbReference type="Gene3D" id="1.10.10.10">
    <property type="entry name" value="Winged helix-like DNA-binding domain superfamily/Winged helix DNA-binding domain"/>
    <property type="match status" value="1"/>
</dbReference>
<evidence type="ECO:0000256" key="1">
    <source>
        <dbReference type="ARBA" id="ARBA00006479"/>
    </source>
</evidence>
<dbReference type="SUPFAM" id="SSF53067">
    <property type="entry name" value="Actin-like ATPase domain"/>
    <property type="match status" value="1"/>
</dbReference>
<evidence type="ECO:0000256" key="2">
    <source>
        <dbReference type="SAM" id="MobiDB-lite"/>
    </source>
</evidence>
<dbReference type="RefSeq" id="WP_231811322.1">
    <property type="nucleotide sequence ID" value="NZ_JAJOZR010000001.1"/>
</dbReference>
<feature type="region of interest" description="Disordered" evidence="2">
    <location>
        <begin position="1"/>
        <end position="29"/>
    </location>
</feature>